<accession>A0A9Y2MS48</accession>
<organism evidence="1 2">
    <name type="scientific">Amycolatopsis carbonis</name>
    <dbReference type="NCBI Taxonomy" id="715471"/>
    <lineage>
        <taxon>Bacteria</taxon>
        <taxon>Bacillati</taxon>
        <taxon>Actinomycetota</taxon>
        <taxon>Actinomycetes</taxon>
        <taxon>Pseudonocardiales</taxon>
        <taxon>Pseudonocardiaceae</taxon>
        <taxon>Amycolatopsis</taxon>
    </lineage>
</organism>
<dbReference type="RefSeq" id="WP_285966318.1">
    <property type="nucleotide sequence ID" value="NZ_CP127294.1"/>
</dbReference>
<gene>
    <name evidence="1" type="ORF">QRX50_29040</name>
</gene>
<protein>
    <submittedName>
        <fullName evidence="1">Uncharacterized protein</fullName>
    </submittedName>
</protein>
<dbReference type="AlphaFoldDB" id="A0A9Y2MS48"/>
<name>A0A9Y2MS48_9PSEU</name>
<sequence length="40" mass="4516">MTAALRNLKGKLLPRSFTTRAFVVRAAAERISSYFVRVFA</sequence>
<evidence type="ECO:0000313" key="1">
    <source>
        <dbReference type="EMBL" id="WIX75548.1"/>
    </source>
</evidence>
<keyword evidence="2" id="KW-1185">Reference proteome</keyword>
<evidence type="ECO:0000313" key="2">
    <source>
        <dbReference type="Proteomes" id="UP001236014"/>
    </source>
</evidence>
<dbReference type="Proteomes" id="UP001236014">
    <property type="component" value="Chromosome"/>
</dbReference>
<proteinExistence type="predicted"/>
<dbReference type="KEGG" id="acab:QRX50_29040"/>
<dbReference type="EMBL" id="CP127294">
    <property type="protein sequence ID" value="WIX75548.1"/>
    <property type="molecule type" value="Genomic_DNA"/>
</dbReference>
<reference evidence="1 2" key="1">
    <citation type="submission" date="2023-06" db="EMBL/GenBank/DDBJ databases">
        <authorList>
            <person name="Oyuntsetseg B."/>
            <person name="Kim S.B."/>
        </authorList>
    </citation>
    <scope>NUCLEOTIDE SEQUENCE [LARGE SCALE GENOMIC DNA]</scope>
    <source>
        <strain evidence="1 2">2-15</strain>
    </source>
</reference>